<protein>
    <submittedName>
        <fullName evidence="1">Signal peptidase I</fullName>
        <ecNumber evidence="1">3.4.21.89</ecNumber>
    </submittedName>
</protein>
<sequence>MAAGRVGADRRSGHPRRAHRPGGRLPPAVPRQAAVVPRAVGWRRPRRRRARHLRREGRGHPLSETEQTRGGSTRRFLRDLVVIVVAALIASFLVKAFLVRSFYIPSESMEDTLLVGDRVLVNELVPKVMSLERGDVVVFRDPNAWLGPGQGDDLIKRVIGLPGDHVECCDAQGRLSVNGHAVDEPYVRLPADVKRVSGEDFSITVPAGRVWVMGDNRYNSADSRIHGNVPVDDVVGRAFVITWPVDRWSVLSRYGEEWDAVPDPR</sequence>
<dbReference type="Proteomes" id="UP000681794">
    <property type="component" value="Chromosome"/>
</dbReference>
<evidence type="ECO:0000313" key="1">
    <source>
        <dbReference type="EMBL" id="QWS32685.1"/>
    </source>
</evidence>
<evidence type="ECO:0000313" key="2">
    <source>
        <dbReference type="Proteomes" id="UP000681794"/>
    </source>
</evidence>
<proteinExistence type="predicted"/>
<keyword evidence="2" id="KW-1185">Reference proteome</keyword>
<accession>A0ACD1E1C9</accession>
<keyword evidence="1" id="KW-0378">Hydrolase</keyword>
<name>A0ACD1E1C9_9MICO</name>
<reference evidence="1" key="1">
    <citation type="submission" date="2021-06" db="EMBL/GenBank/DDBJ databases">
        <authorList>
            <person name="Ellington A.J."/>
            <person name="Bryan N.C."/>
            <person name="Christner B.C."/>
            <person name="Reisch C.R."/>
        </authorList>
    </citation>
    <scope>NUCLEOTIDE SEQUENCE</scope>
    <source>
        <strain evidence="1">L6-1</strain>
    </source>
</reference>
<organism evidence="1 2">
    <name type="scientific">Curtobacterium aetherium</name>
    <dbReference type="NCBI Taxonomy" id="2841594"/>
    <lineage>
        <taxon>Bacteria</taxon>
        <taxon>Bacillati</taxon>
        <taxon>Actinomycetota</taxon>
        <taxon>Actinomycetes</taxon>
        <taxon>Micrococcales</taxon>
        <taxon>Microbacteriaceae</taxon>
        <taxon>Curtobacterium</taxon>
    </lineage>
</organism>
<gene>
    <name evidence="1" type="primary">lepB</name>
    <name evidence="1" type="ORF">KM842_10355</name>
</gene>
<dbReference type="EMBL" id="CP076544">
    <property type="protein sequence ID" value="QWS32685.1"/>
    <property type="molecule type" value="Genomic_DNA"/>
</dbReference>
<dbReference type="EC" id="3.4.21.89" evidence="1"/>